<feature type="compositionally biased region" description="Acidic residues" evidence="1">
    <location>
        <begin position="113"/>
        <end position="124"/>
    </location>
</feature>
<feature type="compositionally biased region" description="Basic residues" evidence="1">
    <location>
        <begin position="221"/>
        <end position="235"/>
    </location>
</feature>
<evidence type="ECO:0000313" key="3">
    <source>
        <dbReference type="EMBL" id="CUX47507.1"/>
    </source>
</evidence>
<gene>
    <name evidence="3" type="ORF">AGR7C_Lc120231</name>
</gene>
<reference evidence="3 4" key="1">
    <citation type="submission" date="2016-01" db="EMBL/GenBank/DDBJ databases">
        <authorList>
            <person name="Oliw E.H."/>
        </authorList>
    </citation>
    <scope>NUCLEOTIDE SEQUENCE [LARGE SCALE GENOMIC DNA]</scope>
    <source>
        <strain evidence="3 4">Zutra 3-1</strain>
    </source>
</reference>
<dbReference type="AlphaFoldDB" id="A0A1S7R6S4"/>
<feature type="compositionally biased region" description="Low complexity" evidence="1">
    <location>
        <begin position="172"/>
        <end position="184"/>
    </location>
</feature>
<sequence>MRPGQQNKRGRGRGNNNNNNGGGNNNNFNRKGGNPLTRTYDSSGPDVKIRGTAQHIAEKYAALARDAQSSGDRVIAENYLQHAEHYNRIIASAQAQMQERFQRDDRGEYNAADGDDMDVNDGDEGVVAPQQQAEQAERAQQPERQERTERNEQRQERRERPDRRERQERQPRQPQVAAEQQPPVYDASQAPQPVIEGTPMEVAVEEEQQQAEAPAGERAPKTRRATGPRQRRPRRTAAAEGAEGEDAPAGEEAAPATLENAAE</sequence>
<feature type="domain" description="DUF4167" evidence="2">
    <location>
        <begin position="18"/>
        <end position="96"/>
    </location>
</feature>
<dbReference type="RefSeq" id="WP_020811301.1">
    <property type="nucleotide sequence ID" value="NZ_LT009749.1"/>
</dbReference>
<organism evidence="3 4">
    <name type="scientific">Agrobacterium deltaense Zutra 3/1</name>
    <dbReference type="NCBI Taxonomy" id="1183427"/>
    <lineage>
        <taxon>Bacteria</taxon>
        <taxon>Pseudomonadati</taxon>
        <taxon>Pseudomonadota</taxon>
        <taxon>Alphaproteobacteria</taxon>
        <taxon>Hyphomicrobiales</taxon>
        <taxon>Rhizobiaceae</taxon>
        <taxon>Rhizobium/Agrobacterium group</taxon>
        <taxon>Agrobacterium</taxon>
    </lineage>
</organism>
<dbReference type="Proteomes" id="UP000191987">
    <property type="component" value="Unassembled WGS sequence"/>
</dbReference>
<protein>
    <recommendedName>
        <fullName evidence="2">DUF4167 domain-containing protein</fullName>
    </recommendedName>
</protein>
<feature type="region of interest" description="Disordered" evidence="1">
    <location>
        <begin position="1"/>
        <end position="47"/>
    </location>
</feature>
<dbReference type="Pfam" id="PF13763">
    <property type="entry name" value="DUF4167"/>
    <property type="match status" value="1"/>
</dbReference>
<name>A0A1S7R6S4_9HYPH</name>
<evidence type="ECO:0000259" key="2">
    <source>
        <dbReference type="Pfam" id="PF13763"/>
    </source>
</evidence>
<feature type="compositionally biased region" description="Basic and acidic residues" evidence="1">
    <location>
        <begin position="135"/>
        <end position="171"/>
    </location>
</feature>
<evidence type="ECO:0000313" key="4">
    <source>
        <dbReference type="Proteomes" id="UP000191987"/>
    </source>
</evidence>
<dbReference type="InterPro" id="IPR025430">
    <property type="entry name" value="DUF4167"/>
</dbReference>
<feature type="region of interest" description="Disordered" evidence="1">
    <location>
        <begin position="97"/>
        <end position="263"/>
    </location>
</feature>
<feature type="compositionally biased region" description="Low complexity" evidence="1">
    <location>
        <begin position="125"/>
        <end position="134"/>
    </location>
</feature>
<proteinExistence type="predicted"/>
<dbReference type="EMBL" id="FBWG01000030">
    <property type="protein sequence ID" value="CUX47507.1"/>
    <property type="molecule type" value="Genomic_DNA"/>
</dbReference>
<accession>A0A1S7R6S4</accession>
<evidence type="ECO:0000256" key="1">
    <source>
        <dbReference type="SAM" id="MobiDB-lite"/>
    </source>
</evidence>
<feature type="compositionally biased region" description="Low complexity" evidence="1">
    <location>
        <begin position="14"/>
        <end position="34"/>
    </location>
</feature>